<accession>A0A2S0WBN8</accession>
<evidence type="ECO:0000313" key="3">
    <source>
        <dbReference type="EMBL" id="AWB83170.1"/>
    </source>
</evidence>
<feature type="region of interest" description="Disordered" evidence="2">
    <location>
        <begin position="1"/>
        <end position="52"/>
    </location>
</feature>
<dbReference type="EMBL" id="CP026948">
    <property type="protein sequence ID" value="AWB83170.1"/>
    <property type="molecule type" value="Genomic_DNA"/>
</dbReference>
<comment type="similarity">
    <text evidence="1">Belongs to the UPF0337 (CsbD) family.</text>
</comment>
<protein>
    <submittedName>
        <fullName evidence="3">CsbD family protein</fullName>
    </submittedName>
</protein>
<evidence type="ECO:0000256" key="1">
    <source>
        <dbReference type="ARBA" id="ARBA00009129"/>
    </source>
</evidence>
<gene>
    <name evidence="3" type="ORF">C3E79_00630</name>
</gene>
<evidence type="ECO:0000256" key="2">
    <source>
        <dbReference type="SAM" id="MobiDB-lite"/>
    </source>
</evidence>
<dbReference type="OrthoDB" id="4424424at2"/>
<dbReference type="AlphaFoldDB" id="A0A2S0WBN8"/>
<feature type="compositionally biased region" description="Basic and acidic residues" evidence="2">
    <location>
        <begin position="40"/>
        <end position="52"/>
    </location>
</feature>
<organism evidence="3 4">
    <name type="scientific">Corynebacterium liangguodongii</name>
    <dbReference type="NCBI Taxonomy" id="2079535"/>
    <lineage>
        <taxon>Bacteria</taxon>
        <taxon>Bacillati</taxon>
        <taxon>Actinomycetota</taxon>
        <taxon>Actinomycetes</taxon>
        <taxon>Mycobacteriales</taxon>
        <taxon>Corynebacteriaceae</taxon>
        <taxon>Corynebacterium</taxon>
    </lineage>
</organism>
<sequence>MAFEGKADQLKGNIKEGLGEVAGDKSLENEGKADQLGGQIREKASEVGDAVKDKVNEVAGKLKDAREDDK</sequence>
<proteinExistence type="inferred from homology"/>
<dbReference type="Proteomes" id="UP000244754">
    <property type="component" value="Chromosome"/>
</dbReference>
<feature type="compositionally biased region" description="Basic and acidic residues" evidence="2">
    <location>
        <begin position="1"/>
        <end position="33"/>
    </location>
</feature>
<reference evidence="4" key="1">
    <citation type="submission" date="2018-01" db="EMBL/GenBank/DDBJ databases">
        <authorList>
            <person name="Li J."/>
        </authorList>
    </citation>
    <scope>NUCLEOTIDE SEQUENCE [LARGE SCALE GENOMIC DNA]</scope>
    <source>
        <strain evidence="4">2184</strain>
    </source>
</reference>
<name>A0A2S0WBN8_9CORY</name>
<dbReference type="SUPFAM" id="SSF69047">
    <property type="entry name" value="Hypothetical protein YjbJ"/>
    <property type="match status" value="1"/>
</dbReference>
<dbReference type="KEGG" id="clia:C3E79_00630"/>
<keyword evidence="4" id="KW-1185">Reference proteome</keyword>
<dbReference type="Gene3D" id="1.10.1470.10">
    <property type="entry name" value="YjbJ"/>
    <property type="match status" value="1"/>
</dbReference>
<evidence type="ECO:0000313" key="4">
    <source>
        <dbReference type="Proteomes" id="UP000244754"/>
    </source>
</evidence>
<dbReference type="InterPro" id="IPR008462">
    <property type="entry name" value="CsbD"/>
</dbReference>
<dbReference type="Pfam" id="PF05532">
    <property type="entry name" value="CsbD"/>
    <property type="match status" value="1"/>
</dbReference>
<dbReference type="RefSeq" id="WP_108403166.1">
    <property type="nucleotide sequence ID" value="NZ_CP026948.1"/>
</dbReference>
<dbReference type="InterPro" id="IPR036629">
    <property type="entry name" value="YjbJ_sf"/>
</dbReference>